<evidence type="ECO:0000256" key="1">
    <source>
        <dbReference type="ARBA" id="ARBA00010688"/>
    </source>
</evidence>
<comment type="similarity">
    <text evidence="1">Belongs to the carbohydrate kinase PfkB family.</text>
</comment>
<dbReference type="AlphaFoldDB" id="A0A382AKA3"/>
<dbReference type="PROSITE" id="PS00583">
    <property type="entry name" value="PFKB_KINASES_1"/>
    <property type="match status" value="1"/>
</dbReference>
<dbReference type="InterPro" id="IPR002173">
    <property type="entry name" value="Carboh/pur_kinase_PfkB_CS"/>
</dbReference>
<dbReference type="SUPFAM" id="SSF53613">
    <property type="entry name" value="Ribokinase-like"/>
    <property type="match status" value="1"/>
</dbReference>
<dbReference type="EMBL" id="UINC01025590">
    <property type="protein sequence ID" value="SVB01433.1"/>
    <property type="molecule type" value="Genomic_DNA"/>
</dbReference>
<proteinExistence type="inferred from homology"/>
<keyword evidence="2" id="KW-0808">Transferase</keyword>
<feature type="domain" description="Carbohydrate kinase PfkB" evidence="4">
    <location>
        <begin position="38"/>
        <end position="290"/>
    </location>
</feature>
<dbReference type="Pfam" id="PF00294">
    <property type="entry name" value="PfkB"/>
    <property type="match status" value="1"/>
</dbReference>
<reference evidence="5" key="1">
    <citation type="submission" date="2018-05" db="EMBL/GenBank/DDBJ databases">
        <authorList>
            <person name="Lanie J.A."/>
            <person name="Ng W.-L."/>
            <person name="Kazmierczak K.M."/>
            <person name="Andrzejewski T.M."/>
            <person name="Davidsen T.M."/>
            <person name="Wayne K.J."/>
            <person name="Tettelin H."/>
            <person name="Glass J.I."/>
            <person name="Rusch D."/>
            <person name="Podicherti R."/>
            <person name="Tsui H.-C.T."/>
            <person name="Winkler M.E."/>
        </authorList>
    </citation>
    <scope>NUCLEOTIDE SEQUENCE</scope>
</reference>
<dbReference type="PANTHER" id="PTHR43085:SF46">
    <property type="entry name" value="ADENOSINE KINASE"/>
    <property type="match status" value="1"/>
</dbReference>
<evidence type="ECO:0000259" key="4">
    <source>
        <dbReference type="Pfam" id="PF00294"/>
    </source>
</evidence>
<protein>
    <recommendedName>
        <fullName evidence="4">Carbohydrate kinase PfkB domain-containing protein</fullName>
    </recommendedName>
</protein>
<evidence type="ECO:0000256" key="3">
    <source>
        <dbReference type="ARBA" id="ARBA00022777"/>
    </source>
</evidence>
<dbReference type="InterPro" id="IPR029056">
    <property type="entry name" value="Ribokinase-like"/>
</dbReference>
<evidence type="ECO:0000313" key="5">
    <source>
        <dbReference type="EMBL" id="SVB01433.1"/>
    </source>
</evidence>
<dbReference type="CDD" id="cd01942">
    <property type="entry name" value="ribokinase_group_A"/>
    <property type="match status" value="1"/>
</dbReference>
<evidence type="ECO:0000256" key="2">
    <source>
        <dbReference type="ARBA" id="ARBA00022679"/>
    </source>
</evidence>
<dbReference type="InterPro" id="IPR050306">
    <property type="entry name" value="PfkB_Carbo_kinase"/>
</dbReference>
<dbReference type="PANTHER" id="PTHR43085">
    <property type="entry name" value="HEXOKINASE FAMILY MEMBER"/>
    <property type="match status" value="1"/>
</dbReference>
<sequence length="313" mass="34603">MPTLICGSFAYDTIMMFPDRFTNYILPDQIHALNVCFVNPQMRREFGGCAGNIAYNLKLLGGDPVPMGTVGADFTDYRDWLKECGIPDTFVREIPGIYSAQCTITTDLDNNQITAFHPGAMGEAHTNRVADAGNMPLGIVAPDGREAMLQHATDFAALNTPFLFDPGQNLPLFSKDELLTFLDQATWCVMNDYESKLLLNTVGGTLEEHTSRVDALIVTRGGEGSLIYRQGDVIEIPPAPVDHPVDPTGCGDAYRAGILYGLEQRWGWDHTGRVASLIGAFKVEHHGNQNHRFSRAEFKARYEETFGYEYPAA</sequence>
<dbReference type="Gene3D" id="3.40.1190.20">
    <property type="match status" value="1"/>
</dbReference>
<gene>
    <name evidence="5" type="ORF">METZ01_LOCUS154287</name>
</gene>
<accession>A0A382AKA3</accession>
<organism evidence="5">
    <name type="scientific">marine metagenome</name>
    <dbReference type="NCBI Taxonomy" id="408172"/>
    <lineage>
        <taxon>unclassified sequences</taxon>
        <taxon>metagenomes</taxon>
        <taxon>ecological metagenomes</taxon>
    </lineage>
</organism>
<name>A0A382AKA3_9ZZZZ</name>
<keyword evidence="3" id="KW-0418">Kinase</keyword>
<dbReference type="InterPro" id="IPR011611">
    <property type="entry name" value="PfkB_dom"/>
</dbReference>
<dbReference type="GO" id="GO:0016301">
    <property type="term" value="F:kinase activity"/>
    <property type="evidence" value="ECO:0007669"/>
    <property type="project" value="UniProtKB-KW"/>
</dbReference>